<gene>
    <name evidence="1" type="ORF">GCM10022386_20920</name>
</gene>
<proteinExistence type="predicted"/>
<organism evidence="1 2">
    <name type="scientific">Flavobacterium cheonhonense</name>
    <dbReference type="NCBI Taxonomy" id="706185"/>
    <lineage>
        <taxon>Bacteria</taxon>
        <taxon>Pseudomonadati</taxon>
        <taxon>Bacteroidota</taxon>
        <taxon>Flavobacteriia</taxon>
        <taxon>Flavobacteriales</taxon>
        <taxon>Flavobacteriaceae</taxon>
        <taxon>Flavobacterium</taxon>
    </lineage>
</organism>
<dbReference type="Proteomes" id="UP001500968">
    <property type="component" value="Unassembled WGS sequence"/>
</dbReference>
<protein>
    <recommendedName>
        <fullName evidence="3">Lipoprotein</fullName>
    </recommendedName>
</protein>
<dbReference type="EMBL" id="BAABCR010000015">
    <property type="protein sequence ID" value="GAA4035436.1"/>
    <property type="molecule type" value="Genomic_DNA"/>
</dbReference>
<evidence type="ECO:0008006" key="3">
    <source>
        <dbReference type="Google" id="ProtNLM"/>
    </source>
</evidence>
<evidence type="ECO:0000313" key="2">
    <source>
        <dbReference type="Proteomes" id="UP001500968"/>
    </source>
</evidence>
<keyword evidence="2" id="KW-1185">Reference proteome</keyword>
<reference evidence="2" key="1">
    <citation type="journal article" date="2019" name="Int. J. Syst. Evol. Microbiol.">
        <title>The Global Catalogue of Microorganisms (GCM) 10K type strain sequencing project: providing services to taxonomists for standard genome sequencing and annotation.</title>
        <authorList>
            <consortium name="The Broad Institute Genomics Platform"/>
            <consortium name="The Broad Institute Genome Sequencing Center for Infectious Disease"/>
            <person name="Wu L."/>
            <person name="Ma J."/>
        </authorList>
    </citation>
    <scope>NUCLEOTIDE SEQUENCE [LARGE SCALE GENOMIC DNA]</scope>
    <source>
        <strain evidence="2">JCM 17064</strain>
    </source>
</reference>
<dbReference type="PROSITE" id="PS51257">
    <property type="entry name" value="PROKAR_LIPOPROTEIN"/>
    <property type="match status" value="1"/>
</dbReference>
<sequence>MVMKENRIKLVITFFIFMFFFSCTVSKSSSRENGDYDNIIHNAIYDFKMNNKKLLKRDSVFHLILFKEEYKENEFVKIIIIGSNKQFLYNKYKDPNENKFPSGYLDSDNILFFWYDDNKQIDSLTINTFKKYNLLVDDENGKIKFLDNDKIDDRKKGVLYFFCKGNIKKFEKSISNESSKYPKRLKCE</sequence>
<accession>A0ABP7U3W1</accession>
<comment type="caution">
    <text evidence="1">The sequence shown here is derived from an EMBL/GenBank/DDBJ whole genome shotgun (WGS) entry which is preliminary data.</text>
</comment>
<name>A0ABP7U3W1_9FLAO</name>
<evidence type="ECO:0000313" key="1">
    <source>
        <dbReference type="EMBL" id="GAA4035436.1"/>
    </source>
</evidence>